<dbReference type="EMBL" id="BMEC01000004">
    <property type="protein sequence ID" value="GGC31543.1"/>
    <property type="molecule type" value="Genomic_DNA"/>
</dbReference>
<dbReference type="HAMAP" id="MF_00113">
    <property type="entry name" value="QueA"/>
    <property type="match status" value="1"/>
</dbReference>
<keyword evidence="1 5" id="KW-0963">Cytoplasm</keyword>
<evidence type="ECO:0000313" key="7">
    <source>
        <dbReference type="Proteomes" id="UP000636010"/>
    </source>
</evidence>
<accession>A0ABQ1M0B5</accession>
<reference evidence="7" key="1">
    <citation type="journal article" date="2019" name="Int. J. Syst. Evol. Microbiol.">
        <title>The Global Catalogue of Microorganisms (GCM) 10K type strain sequencing project: providing services to taxonomists for standard genome sequencing and annotation.</title>
        <authorList>
            <consortium name="The Broad Institute Genomics Platform"/>
            <consortium name="The Broad Institute Genome Sequencing Center for Infectious Disease"/>
            <person name="Wu L."/>
            <person name="Ma J."/>
        </authorList>
    </citation>
    <scope>NUCLEOTIDE SEQUENCE [LARGE SCALE GENOMIC DNA]</scope>
    <source>
        <strain evidence="7">CGMCC 1.10832</strain>
    </source>
</reference>
<dbReference type="Gene3D" id="2.40.10.240">
    <property type="entry name" value="QueA-like"/>
    <property type="match status" value="1"/>
</dbReference>
<dbReference type="InterPro" id="IPR042119">
    <property type="entry name" value="QueA_dom2"/>
</dbReference>
<proteinExistence type="inferred from homology"/>
<sequence>MPNLLEKAAKINLQDYKYTLEDDRIAKYPLAQRDHSKLLVHKNGHIKHDQFFNIRQHLPEKSTLFFNNTKVIPARIHFKKQTGASIEIFLLSPVSPTTEIAEAMLVKNKCTWHCMVGNRKRWKAGDLLERFFETSNGKIKVTASYSVYENNHIRFEWDNNSIPFVEIVELMGTTPLPPYLNRDATDEDKPRYQTVYSKNEGAVAAPTAGLHFTDSLIQNLKKEGFSDMYLTLHVGAGTFQPIKSENVLEHPMHCEQIQIDKSTIEYLAETQNPIIAVGTTSVRSLESAYWFGVSLINNTGKEFRISKLLPYEIDFQDLPTRSSSFQAVLNYMNNNSLDTLFGDTEIFIFPGYEFQVISGLITNFHQPESTLMLLIAALVGDGWKKIYEEALSKGYRFLSFGDSSLLIP</sequence>
<comment type="catalytic activity">
    <reaction evidence="5">
        <text>7-aminomethyl-7-carbaguanosine(34) in tRNA + S-adenosyl-L-methionine = epoxyqueuosine(34) in tRNA + adenine + L-methionine + 2 H(+)</text>
        <dbReference type="Rhea" id="RHEA:32155"/>
        <dbReference type="Rhea" id="RHEA-COMP:10342"/>
        <dbReference type="Rhea" id="RHEA-COMP:18582"/>
        <dbReference type="ChEBI" id="CHEBI:15378"/>
        <dbReference type="ChEBI" id="CHEBI:16708"/>
        <dbReference type="ChEBI" id="CHEBI:57844"/>
        <dbReference type="ChEBI" id="CHEBI:59789"/>
        <dbReference type="ChEBI" id="CHEBI:82833"/>
        <dbReference type="ChEBI" id="CHEBI:194443"/>
        <dbReference type="EC" id="2.4.99.17"/>
    </reaction>
</comment>
<evidence type="ECO:0000256" key="5">
    <source>
        <dbReference type="HAMAP-Rule" id="MF_00113"/>
    </source>
</evidence>
<dbReference type="Proteomes" id="UP000636010">
    <property type="component" value="Unassembled WGS sequence"/>
</dbReference>
<comment type="subcellular location">
    <subcellularLocation>
        <location evidence="5">Cytoplasm</location>
    </subcellularLocation>
</comment>
<keyword evidence="3 5" id="KW-0949">S-adenosyl-L-methionine</keyword>
<dbReference type="PANTHER" id="PTHR30307:SF0">
    <property type="entry name" value="S-ADENOSYLMETHIONINE:TRNA RIBOSYLTRANSFERASE-ISOMERASE"/>
    <property type="match status" value="1"/>
</dbReference>
<gene>
    <name evidence="5 6" type="primary">queA</name>
    <name evidence="6" type="ORF">GCM10011506_16270</name>
</gene>
<dbReference type="InterPro" id="IPR042118">
    <property type="entry name" value="QueA_dom1"/>
</dbReference>
<comment type="function">
    <text evidence="5">Transfers and isomerizes the ribose moiety from AdoMet to the 7-aminomethyl group of 7-deazaguanine (preQ1-tRNA) to give epoxyqueuosine (oQ-tRNA).</text>
</comment>
<keyword evidence="4 5" id="KW-0671">Queuosine biosynthesis</keyword>
<comment type="similarity">
    <text evidence="5">Belongs to the QueA family.</text>
</comment>
<dbReference type="InterPro" id="IPR003699">
    <property type="entry name" value="QueA"/>
</dbReference>
<evidence type="ECO:0000256" key="1">
    <source>
        <dbReference type="ARBA" id="ARBA00022490"/>
    </source>
</evidence>
<evidence type="ECO:0000313" key="6">
    <source>
        <dbReference type="EMBL" id="GGC31543.1"/>
    </source>
</evidence>
<dbReference type="Pfam" id="PF02547">
    <property type="entry name" value="Queuosine_synth"/>
    <property type="match status" value="1"/>
</dbReference>
<keyword evidence="7" id="KW-1185">Reference proteome</keyword>
<dbReference type="InterPro" id="IPR036100">
    <property type="entry name" value="QueA_sf"/>
</dbReference>
<evidence type="ECO:0000256" key="3">
    <source>
        <dbReference type="ARBA" id="ARBA00022691"/>
    </source>
</evidence>
<dbReference type="RefSeq" id="WP_188462140.1">
    <property type="nucleotide sequence ID" value="NZ_BMEC01000004.1"/>
</dbReference>
<evidence type="ECO:0000256" key="4">
    <source>
        <dbReference type="ARBA" id="ARBA00022785"/>
    </source>
</evidence>
<name>A0ABQ1M0B5_9BACT</name>
<dbReference type="PANTHER" id="PTHR30307">
    <property type="entry name" value="S-ADENOSYLMETHIONINE:TRNA RIBOSYLTRANSFERASE-ISOMERASE"/>
    <property type="match status" value="1"/>
</dbReference>
<organism evidence="6 7">
    <name type="scientific">Marivirga lumbricoides</name>
    <dbReference type="NCBI Taxonomy" id="1046115"/>
    <lineage>
        <taxon>Bacteria</taxon>
        <taxon>Pseudomonadati</taxon>
        <taxon>Bacteroidota</taxon>
        <taxon>Cytophagia</taxon>
        <taxon>Cytophagales</taxon>
        <taxon>Marivirgaceae</taxon>
        <taxon>Marivirga</taxon>
    </lineage>
</organism>
<comment type="subunit">
    <text evidence="5">Monomer.</text>
</comment>
<comment type="pathway">
    <text evidence="5">tRNA modification; tRNA-queuosine biosynthesis.</text>
</comment>
<protein>
    <recommendedName>
        <fullName evidence="5">S-adenosylmethionine:tRNA ribosyltransferase-isomerase</fullName>
        <ecNumber evidence="5">2.4.99.17</ecNumber>
    </recommendedName>
    <alternativeName>
        <fullName evidence="5">Queuosine biosynthesis protein QueA</fullName>
    </alternativeName>
</protein>
<dbReference type="SUPFAM" id="SSF111337">
    <property type="entry name" value="QueA-like"/>
    <property type="match status" value="1"/>
</dbReference>
<dbReference type="EC" id="2.4.99.17" evidence="5"/>
<dbReference type="Gene3D" id="3.40.1780.10">
    <property type="entry name" value="QueA-like"/>
    <property type="match status" value="1"/>
</dbReference>
<comment type="caution">
    <text evidence="6">The sequence shown here is derived from an EMBL/GenBank/DDBJ whole genome shotgun (WGS) entry which is preliminary data.</text>
</comment>
<keyword evidence="2 5" id="KW-0808">Transferase</keyword>
<evidence type="ECO:0000256" key="2">
    <source>
        <dbReference type="ARBA" id="ARBA00022679"/>
    </source>
</evidence>